<dbReference type="Proteomes" id="UP001595955">
    <property type="component" value="Unassembled WGS sequence"/>
</dbReference>
<evidence type="ECO:0000256" key="1">
    <source>
        <dbReference type="ARBA" id="ARBA00005121"/>
    </source>
</evidence>
<accession>A0ABV9D781</accession>
<dbReference type="RefSeq" id="WP_122825175.1">
    <property type="nucleotide sequence ID" value="NZ_CP033325.1"/>
</dbReference>
<evidence type="ECO:0000256" key="2">
    <source>
        <dbReference type="ARBA" id="ARBA00007487"/>
    </source>
</evidence>
<comment type="similarity">
    <text evidence="2 14">Belongs to the Cob(I)alamin adenosyltransferase family.</text>
</comment>
<keyword evidence="7 14" id="KW-0547">Nucleotide-binding</keyword>
<evidence type="ECO:0000256" key="14">
    <source>
        <dbReference type="RuleBase" id="RU366026"/>
    </source>
</evidence>
<dbReference type="Gene3D" id="1.20.1200.10">
    <property type="entry name" value="Cobalamin adenosyltransferase-like"/>
    <property type="match status" value="1"/>
</dbReference>
<evidence type="ECO:0000256" key="7">
    <source>
        <dbReference type="ARBA" id="ARBA00022741"/>
    </source>
</evidence>
<dbReference type="PANTHER" id="PTHR12213:SF0">
    <property type="entry name" value="CORRINOID ADENOSYLTRANSFERASE MMAB"/>
    <property type="match status" value="1"/>
</dbReference>
<sequence>MTRIYTRTGDDGTTGLFFGGRIDKADVLMDACGDVDEAVAVLGVARARCEDGAQDGGRDAAGAVALAALLLGFQRELFVVAADLATHPERRRRLEPGVSLVSAEMVDGLERLIDAEVARRPLRPVFIVPGATALSAALDHARTVVRRAERHALRARAAGHVVTEGAARYLNRLSDLLFVLARSAAGDAEEPASHD</sequence>
<proteinExistence type="inferred from homology"/>
<protein>
    <recommendedName>
        <fullName evidence="4 14">Corrinoid adenosyltransferase</fullName>
        <ecNumber evidence="3 14">2.5.1.17</ecNumber>
    </recommendedName>
    <alternativeName>
        <fullName evidence="9 14">Cob(II)alamin adenosyltransferase</fullName>
    </alternativeName>
    <alternativeName>
        <fullName evidence="11 14">Cob(II)yrinic acid a,c-diamide adenosyltransferase</fullName>
    </alternativeName>
    <alternativeName>
        <fullName evidence="10 14">Cobinamide/cobalamin adenosyltransferase</fullName>
    </alternativeName>
</protein>
<organism evidence="16 17">
    <name type="scientific">Georgenia faecalis</name>
    <dbReference type="NCBI Taxonomy" id="2483799"/>
    <lineage>
        <taxon>Bacteria</taxon>
        <taxon>Bacillati</taxon>
        <taxon>Actinomycetota</taxon>
        <taxon>Actinomycetes</taxon>
        <taxon>Micrococcales</taxon>
        <taxon>Bogoriellaceae</taxon>
        <taxon>Georgenia</taxon>
    </lineage>
</organism>
<dbReference type="InterPro" id="IPR036451">
    <property type="entry name" value="CblAdoTrfase-like_sf"/>
</dbReference>
<dbReference type="InterPro" id="IPR029499">
    <property type="entry name" value="PduO-typ"/>
</dbReference>
<name>A0ABV9D781_9MICO</name>
<evidence type="ECO:0000256" key="12">
    <source>
        <dbReference type="ARBA" id="ARBA00048555"/>
    </source>
</evidence>
<evidence type="ECO:0000259" key="15">
    <source>
        <dbReference type="Pfam" id="PF01923"/>
    </source>
</evidence>
<reference evidence="17" key="1">
    <citation type="journal article" date="2019" name="Int. J. Syst. Evol. Microbiol.">
        <title>The Global Catalogue of Microorganisms (GCM) 10K type strain sequencing project: providing services to taxonomists for standard genome sequencing and annotation.</title>
        <authorList>
            <consortium name="The Broad Institute Genomics Platform"/>
            <consortium name="The Broad Institute Genome Sequencing Center for Infectious Disease"/>
            <person name="Wu L."/>
            <person name="Ma J."/>
        </authorList>
    </citation>
    <scope>NUCLEOTIDE SEQUENCE [LARGE SCALE GENOMIC DNA]</scope>
    <source>
        <strain evidence="17">JCM 3369</strain>
    </source>
</reference>
<evidence type="ECO:0000313" key="17">
    <source>
        <dbReference type="Proteomes" id="UP001595955"/>
    </source>
</evidence>
<dbReference type="InterPro" id="IPR016030">
    <property type="entry name" value="CblAdoTrfase-like"/>
</dbReference>
<keyword evidence="6 14" id="KW-0808">Transferase</keyword>
<feature type="domain" description="Cobalamin adenosyltransferase-like" evidence="15">
    <location>
        <begin position="4"/>
        <end position="183"/>
    </location>
</feature>
<gene>
    <name evidence="16" type="ORF">ACFO3F_04990</name>
</gene>
<dbReference type="EMBL" id="JBHSGF010000003">
    <property type="protein sequence ID" value="MFC4554596.1"/>
    <property type="molecule type" value="Genomic_DNA"/>
</dbReference>
<keyword evidence="5 14" id="KW-0169">Cobalamin biosynthesis</keyword>
<comment type="catalytic activity">
    <reaction evidence="13 14">
        <text>2 cob(II)alamin + reduced [electron-transfer flavoprotein] + 2 ATP = 2 adenosylcob(III)alamin + 2 triphosphate + oxidized [electron-transfer flavoprotein] + 3 H(+)</text>
        <dbReference type="Rhea" id="RHEA:28671"/>
        <dbReference type="Rhea" id="RHEA-COMP:10685"/>
        <dbReference type="Rhea" id="RHEA-COMP:10686"/>
        <dbReference type="ChEBI" id="CHEBI:15378"/>
        <dbReference type="ChEBI" id="CHEBI:16304"/>
        <dbReference type="ChEBI" id="CHEBI:18036"/>
        <dbReference type="ChEBI" id="CHEBI:18408"/>
        <dbReference type="ChEBI" id="CHEBI:30616"/>
        <dbReference type="ChEBI" id="CHEBI:57692"/>
        <dbReference type="ChEBI" id="CHEBI:58307"/>
        <dbReference type="EC" id="2.5.1.17"/>
    </reaction>
</comment>
<evidence type="ECO:0000256" key="5">
    <source>
        <dbReference type="ARBA" id="ARBA00022573"/>
    </source>
</evidence>
<evidence type="ECO:0000256" key="9">
    <source>
        <dbReference type="ARBA" id="ARBA00031529"/>
    </source>
</evidence>
<evidence type="ECO:0000256" key="13">
    <source>
        <dbReference type="ARBA" id="ARBA00048692"/>
    </source>
</evidence>
<evidence type="ECO:0000313" key="16">
    <source>
        <dbReference type="EMBL" id="MFC4554596.1"/>
    </source>
</evidence>
<evidence type="ECO:0000256" key="4">
    <source>
        <dbReference type="ARBA" id="ARBA00020963"/>
    </source>
</evidence>
<keyword evidence="8 14" id="KW-0067">ATP-binding</keyword>
<dbReference type="Pfam" id="PF01923">
    <property type="entry name" value="Cob_adeno_trans"/>
    <property type="match status" value="1"/>
</dbReference>
<dbReference type="PANTHER" id="PTHR12213">
    <property type="entry name" value="CORRINOID ADENOSYLTRANSFERASE"/>
    <property type="match status" value="1"/>
</dbReference>
<evidence type="ECO:0000256" key="8">
    <source>
        <dbReference type="ARBA" id="ARBA00022840"/>
    </source>
</evidence>
<dbReference type="NCBIfam" id="TIGR00636">
    <property type="entry name" value="PduO_Nterm"/>
    <property type="match status" value="1"/>
</dbReference>
<evidence type="ECO:0000256" key="11">
    <source>
        <dbReference type="ARBA" id="ARBA00033354"/>
    </source>
</evidence>
<comment type="catalytic activity">
    <reaction evidence="12 14">
        <text>2 cob(II)yrinate a,c diamide + reduced [electron-transfer flavoprotein] + 2 ATP = 2 adenosylcob(III)yrinate a,c-diamide + 2 triphosphate + oxidized [electron-transfer flavoprotein] + 3 H(+)</text>
        <dbReference type="Rhea" id="RHEA:11528"/>
        <dbReference type="Rhea" id="RHEA-COMP:10685"/>
        <dbReference type="Rhea" id="RHEA-COMP:10686"/>
        <dbReference type="ChEBI" id="CHEBI:15378"/>
        <dbReference type="ChEBI" id="CHEBI:18036"/>
        <dbReference type="ChEBI" id="CHEBI:30616"/>
        <dbReference type="ChEBI" id="CHEBI:57692"/>
        <dbReference type="ChEBI" id="CHEBI:58307"/>
        <dbReference type="ChEBI" id="CHEBI:58503"/>
        <dbReference type="ChEBI" id="CHEBI:58537"/>
        <dbReference type="EC" id="2.5.1.17"/>
    </reaction>
</comment>
<dbReference type="GO" id="GO:0008817">
    <property type="term" value="F:corrinoid adenosyltransferase activity"/>
    <property type="evidence" value="ECO:0007669"/>
    <property type="project" value="UniProtKB-EC"/>
</dbReference>
<evidence type="ECO:0000256" key="10">
    <source>
        <dbReference type="ARBA" id="ARBA00033334"/>
    </source>
</evidence>
<dbReference type="SUPFAM" id="SSF89028">
    <property type="entry name" value="Cobalamin adenosyltransferase-like"/>
    <property type="match status" value="1"/>
</dbReference>
<comment type="caution">
    <text evidence="16">The sequence shown here is derived from an EMBL/GenBank/DDBJ whole genome shotgun (WGS) entry which is preliminary data.</text>
</comment>
<comment type="pathway">
    <text evidence="1 14">Cofactor biosynthesis; adenosylcobalamin biosynthesis; adenosylcobalamin from cob(II)yrinate a,c-diamide: step 2/7.</text>
</comment>
<evidence type="ECO:0000256" key="6">
    <source>
        <dbReference type="ARBA" id="ARBA00022679"/>
    </source>
</evidence>
<evidence type="ECO:0000256" key="3">
    <source>
        <dbReference type="ARBA" id="ARBA00012454"/>
    </source>
</evidence>
<dbReference type="EC" id="2.5.1.17" evidence="3 14"/>
<keyword evidence="17" id="KW-1185">Reference proteome</keyword>